<dbReference type="Proteomes" id="UP001062846">
    <property type="component" value="Chromosome 9"/>
</dbReference>
<proteinExistence type="predicted"/>
<accession>A0ACC0MB78</accession>
<protein>
    <submittedName>
        <fullName evidence="1">Uncharacterized protein</fullName>
    </submittedName>
</protein>
<dbReference type="EMBL" id="CM046396">
    <property type="protein sequence ID" value="KAI8537834.1"/>
    <property type="molecule type" value="Genomic_DNA"/>
</dbReference>
<name>A0ACC0MB78_RHOML</name>
<comment type="caution">
    <text evidence="1">The sequence shown here is derived from an EMBL/GenBank/DDBJ whole genome shotgun (WGS) entry which is preliminary data.</text>
</comment>
<evidence type="ECO:0000313" key="1">
    <source>
        <dbReference type="EMBL" id="KAI8537834.1"/>
    </source>
</evidence>
<reference evidence="1" key="1">
    <citation type="submission" date="2022-02" db="EMBL/GenBank/DDBJ databases">
        <title>Plant Genome Project.</title>
        <authorList>
            <person name="Zhang R.-G."/>
        </authorList>
    </citation>
    <scope>NUCLEOTIDE SEQUENCE</scope>
    <source>
        <strain evidence="1">AT1</strain>
    </source>
</reference>
<sequence>MPLPKNPPASFKPNLYCAYHQGAGHLTDSCFRLRHAIQDLIDDGTLQAPPPPSQKPYILSNSLPNHKAVPHINQISLSSAQINPNSTSFDPTSHIVSTD</sequence>
<organism evidence="1 2">
    <name type="scientific">Rhododendron molle</name>
    <name type="common">Chinese azalea</name>
    <name type="synonym">Azalea mollis</name>
    <dbReference type="NCBI Taxonomy" id="49168"/>
    <lineage>
        <taxon>Eukaryota</taxon>
        <taxon>Viridiplantae</taxon>
        <taxon>Streptophyta</taxon>
        <taxon>Embryophyta</taxon>
        <taxon>Tracheophyta</taxon>
        <taxon>Spermatophyta</taxon>
        <taxon>Magnoliopsida</taxon>
        <taxon>eudicotyledons</taxon>
        <taxon>Gunneridae</taxon>
        <taxon>Pentapetalae</taxon>
        <taxon>asterids</taxon>
        <taxon>Ericales</taxon>
        <taxon>Ericaceae</taxon>
        <taxon>Ericoideae</taxon>
        <taxon>Rhodoreae</taxon>
        <taxon>Rhododendron</taxon>
    </lineage>
</organism>
<evidence type="ECO:0000313" key="2">
    <source>
        <dbReference type="Proteomes" id="UP001062846"/>
    </source>
</evidence>
<gene>
    <name evidence="1" type="ORF">RHMOL_Rhmol09G0054800</name>
</gene>
<keyword evidence="2" id="KW-1185">Reference proteome</keyword>